<dbReference type="Gene3D" id="3.60.20.30">
    <property type="entry name" value="(Glycosyl)asparaginase"/>
    <property type="match status" value="1"/>
</dbReference>
<evidence type="ECO:0000256" key="5">
    <source>
        <dbReference type="PIRSR" id="PIRSR600246-1"/>
    </source>
</evidence>
<dbReference type="SUPFAM" id="SSF56235">
    <property type="entry name" value="N-terminal nucleophile aminohydrolases (Ntn hydrolases)"/>
    <property type="match status" value="1"/>
</dbReference>
<dbReference type="FunFam" id="3.60.20.30:FF:000001">
    <property type="entry name" value="Isoaspartyl peptidase/L-asparaginase"/>
    <property type="match status" value="1"/>
</dbReference>
<evidence type="ECO:0000313" key="9">
    <source>
        <dbReference type="EMBL" id="AMG76012.1"/>
    </source>
</evidence>
<dbReference type="Proteomes" id="UP000058599">
    <property type="component" value="Chromosome"/>
</dbReference>
<dbReference type="CDD" id="cd04701">
    <property type="entry name" value="Asparaginase_2"/>
    <property type="match status" value="1"/>
</dbReference>
<keyword evidence="3" id="KW-0068">Autocatalytic cleavage</keyword>
<keyword evidence="10" id="KW-1185">Reference proteome</keyword>
<dbReference type="Pfam" id="PF01112">
    <property type="entry name" value="Asparaginase_2"/>
    <property type="match status" value="1"/>
</dbReference>
<accession>A0AA86L5W9</accession>
<evidence type="ECO:0000256" key="6">
    <source>
        <dbReference type="PIRSR" id="PIRSR600246-2"/>
    </source>
</evidence>
<evidence type="ECO:0000256" key="1">
    <source>
        <dbReference type="ARBA" id="ARBA00022670"/>
    </source>
</evidence>
<proteinExistence type="predicted"/>
<reference evidence="9 10" key="1">
    <citation type="journal article" date="2016" name="BMC Genomics">
        <title>Genomic analysis of the nitrate-respiring Sphingopyxis granuli (formerly Sphingomonas macrogoltabida) strain TFA.</title>
        <authorList>
            <person name="Garcia-Romero I."/>
            <person name="Perez-Pulido A.J."/>
            <person name="Gonzalez-Flores Y.E."/>
            <person name="Reyes-Ramirez F."/>
            <person name="Santero E."/>
            <person name="Floriano B."/>
        </authorList>
    </citation>
    <scope>NUCLEOTIDE SEQUENCE [LARGE SCALE GENOMIC DNA]</scope>
    <source>
        <strain evidence="9 10">TFA</strain>
    </source>
</reference>
<dbReference type="EMBL" id="CP012199">
    <property type="protein sequence ID" value="AMG76012.1"/>
    <property type="molecule type" value="Genomic_DNA"/>
</dbReference>
<feature type="signal peptide" evidence="8">
    <location>
        <begin position="1"/>
        <end position="20"/>
    </location>
</feature>
<organism evidence="9 10">
    <name type="scientific">Sphingopyxis granuli</name>
    <dbReference type="NCBI Taxonomy" id="267128"/>
    <lineage>
        <taxon>Bacteria</taxon>
        <taxon>Pseudomonadati</taxon>
        <taxon>Pseudomonadota</taxon>
        <taxon>Alphaproteobacteria</taxon>
        <taxon>Sphingomonadales</taxon>
        <taxon>Sphingomonadaceae</taxon>
        <taxon>Sphingopyxis</taxon>
    </lineage>
</organism>
<dbReference type="KEGG" id="sgi:SGRAN_3673"/>
<feature type="binding site" evidence="6">
    <location>
        <begin position="228"/>
        <end position="231"/>
    </location>
    <ligand>
        <name>substrate</name>
    </ligand>
</feature>
<sequence>MRFLFLLGALSLVAAPAAGAQSPSQASAPPGWTILIHGGAGTIERDRLTPEQDKEIRAALDRAIDAGSAVLAAKGSSLDAVEAAIKVLEDDPHFNAGRGAVFTWEGRNELDAAIMDGRTRAAGAVTGVTRTRHPVSLARAVMEKSPHVFLSGAGADGFAVEQGLQQVDPEWFATPERRRQLERMKAKQLGSYDVDRKYGTVGAVAVDVEGHVAAATSTGGLTGKRWGRIGDTPVIGAGTYADDRACAVSATGAGEYFIRVGAAHEICARIRMKGETPRQAADAVMAELEALGGTGGVIITGPGGTADWSFNTPGMYRGKATSAGERKVAIYKDED</sequence>
<feature type="active site" description="Nucleophile" evidence="5">
    <location>
        <position position="200"/>
    </location>
</feature>
<feature type="binding site" evidence="6">
    <location>
        <begin position="251"/>
        <end position="254"/>
    </location>
    <ligand>
        <name>substrate</name>
    </ligand>
</feature>
<evidence type="ECO:0000256" key="4">
    <source>
        <dbReference type="ARBA" id="ARBA00069124"/>
    </source>
</evidence>
<evidence type="ECO:0000256" key="3">
    <source>
        <dbReference type="ARBA" id="ARBA00022813"/>
    </source>
</evidence>
<keyword evidence="1" id="KW-0645">Protease</keyword>
<evidence type="ECO:0000256" key="7">
    <source>
        <dbReference type="PIRSR" id="PIRSR600246-3"/>
    </source>
</evidence>
<feature type="site" description="Cleavage; by autolysis" evidence="7">
    <location>
        <begin position="199"/>
        <end position="200"/>
    </location>
</feature>
<evidence type="ECO:0000313" key="10">
    <source>
        <dbReference type="Proteomes" id="UP000058599"/>
    </source>
</evidence>
<gene>
    <name evidence="9" type="primary">iaaA</name>
    <name evidence="9" type="ORF">SGRAN_3673</name>
</gene>
<dbReference type="AlphaFoldDB" id="A0AA86L5W9"/>
<protein>
    <recommendedName>
        <fullName evidence="4">Isoaspartyl peptidase</fullName>
    </recommendedName>
</protein>
<dbReference type="InterPro" id="IPR029055">
    <property type="entry name" value="Ntn_hydrolases_N"/>
</dbReference>
<name>A0AA86L5W9_9SPHN</name>
<dbReference type="GO" id="GO:0016811">
    <property type="term" value="F:hydrolase activity, acting on carbon-nitrogen (but not peptide) bonds, in linear amides"/>
    <property type="evidence" value="ECO:0007669"/>
    <property type="project" value="UniProtKB-ARBA"/>
</dbReference>
<dbReference type="GO" id="GO:0006508">
    <property type="term" value="P:proteolysis"/>
    <property type="evidence" value="ECO:0007669"/>
    <property type="project" value="UniProtKB-KW"/>
</dbReference>
<feature type="chain" id="PRO_5041679644" description="Isoaspartyl peptidase" evidence="8">
    <location>
        <begin position="21"/>
        <end position="335"/>
    </location>
</feature>
<evidence type="ECO:0000256" key="8">
    <source>
        <dbReference type="SAM" id="SignalP"/>
    </source>
</evidence>
<dbReference type="InterPro" id="IPR000246">
    <property type="entry name" value="Peptidase_T2"/>
</dbReference>
<dbReference type="GO" id="GO:0008233">
    <property type="term" value="F:peptidase activity"/>
    <property type="evidence" value="ECO:0007669"/>
    <property type="project" value="UniProtKB-KW"/>
</dbReference>
<evidence type="ECO:0000256" key="2">
    <source>
        <dbReference type="ARBA" id="ARBA00022801"/>
    </source>
</evidence>
<dbReference type="RefSeq" id="WP_082737348.1">
    <property type="nucleotide sequence ID" value="NZ_CP012199.1"/>
</dbReference>
<keyword evidence="2 9" id="KW-0378">Hydrolase</keyword>
<dbReference type="PANTHER" id="PTHR10188:SF6">
    <property type="entry name" value="N(4)-(BETA-N-ACETYLGLUCOSAMINYL)-L-ASPARAGINASE"/>
    <property type="match status" value="1"/>
</dbReference>
<keyword evidence="8" id="KW-0732">Signal</keyword>
<dbReference type="PANTHER" id="PTHR10188">
    <property type="entry name" value="L-ASPARAGINASE"/>
    <property type="match status" value="1"/>
</dbReference>